<dbReference type="InterPro" id="IPR031723">
    <property type="entry name" value="DMSP_lyase"/>
</dbReference>
<keyword evidence="1" id="KW-0456">Lyase</keyword>
<organism evidence="1 2">
    <name type="scientific">Roseibium aquae</name>
    <dbReference type="NCBI Taxonomy" id="1323746"/>
    <lineage>
        <taxon>Bacteria</taxon>
        <taxon>Pseudomonadati</taxon>
        <taxon>Pseudomonadota</taxon>
        <taxon>Alphaproteobacteria</taxon>
        <taxon>Hyphomicrobiales</taxon>
        <taxon>Stappiaceae</taxon>
        <taxon>Roseibium</taxon>
    </lineage>
</organism>
<dbReference type="AlphaFoldDB" id="A0A916WWB2"/>
<dbReference type="Pfam" id="PF16867">
    <property type="entry name" value="DMSP_lyase"/>
    <property type="match status" value="1"/>
</dbReference>
<comment type="caution">
    <text evidence="1">The sequence shown here is derived from an EMBL/GenBank/DDBJ whole genome shotgun (WGS) entry which is preliminary data.</text>
</comment>
<dbReference type="InterPro" id="IPR011051">
    <property type="entry name" value="RmlC_Cupin_sf"/>
</dbReference>
<evidence type="ECO:0000313" key="1">
    <source>
        <dbReference type="EMBL" id="GGB35599.1"/>
    </source>
</evidence>
<reference evidence="1" key="2">
    <citation type="submission" date="2020-09" db="EMBL/GenBank/DDBJ databases">
        <authorList>
            <person name="Sun Q."/>
            <person name="Zhou Y."/>
        </authorList>
    </citation>
    <scope>NUCLEOTIDE SEQUENCE</scope>
    <source>
        <strain evidence="1">CGMCC 1.12426</strain>
    </source>
</reference>
<sequence length="231" mass="25916">MVLEADLGLSPAHRRVSDLPDWGYLLREYYELYRFLSSGGSEHIRAHQRAVREAISRVAKADAPLHFDPPAQKPVTAHLKRALDEGRLERTAPLIRAIESVQDSLIWQYGYEKVPRGLDKKYAYAEICGPNGPIITNEVILGLVLFAPKCTYPAHSHAGISESYVCLSGAVSENHQGVYAPGSMIFNPPEHMHRITVSNQEPSLLAYAWMGRPEILANQKMVFSRPRTRKT</sequence>
<accession>A0A916WWB2</accession>
<dbReference type="Gene3D" id="2.60.120.10">
    <property type="entry name" value="Jelly Rolls"/>
    <property type="match status" value="1"/>
</dbReference>
<keyword evidence="2" id="KW-1185">Reference proteome</keyword>
<dbReference type="InterPro" id="IPR014710">
    <property type="entry name" value="RmlC-like_jellyroll"/>
</dbReference>
<dbReference type="EMBL" id="BMFA01000001">
    <property type="protein sequence ID" value="GGB35599.1"/>
    <property type="molecule type" value="Genomic_DNA"/>
</dbReference>
<gene>
    <name evidence="1" type="primary">dddL</name>
    <name evidence="1" type="ORF">GCM10011316_04680</name>
</gene>
<dbReference type="SUPFAM" id="SSF51182">
    <property type="entry name" value="RmlC-like cupins"/>
    <property type="match status" value="1"/>
</dbReference>
<evidence type="ECO:0000313" key="2">
    <source>
        <dbReference type="Proteomes" id="UP000605148"/>
    </source>
</evidence>
<protein>
    <submittedName>
        <fullName evidence="1">Dimethlysulfonioproprionate lyase DddL</fullName>
    </submittedName>
</protein>
<dbReference type="RefSeq" id="WP_150494037.1">
    <property type="nucleotide sequence ID" value="NZ_BMFA01000001.1"/>
</dbReference>
<dbReference type="OrthoDB" id="9083851at2"/>
<proteinExistence type="predicted"/>
<name>A0A916WWB2_9HYPH</name>
<reference evidence="1" key="1">
    <citation type="journal article" date="2014" name="Int. J. Syst. Evol. Microbiol.">
        <title>Complete genome sequence of Corynebacterium casei LMG S-19264T (=DSM 44701T), isolated from a smear-ripened cheese.</title>
        <authorList>
            <consortium name="US DOE Joint Genome Institute (JGI-PGF)"/>
            <person name="Walter F."/>
            <person name="Albersmeier A."/>
            <person name="Kalinowski J."/>
            <person name="Ruckert C."/>
        </authorList>
    </citation>
    <scope>NUCLEOTIDE SEQUENCE</scope>
    <source>
        <strain evidence="1">CGMCC 1.12426</strain>
    </source>
</reference>
<dbReference type="Proteomes" id="UP000605148">
    <property type="component" value="Unassembled WGS sequence"/>
</dbReference>
<dbReference type="GO" id="GO:0047869">
    <property type="term" value="F:dimethylpropiothetin dethiomethylase activity"/>
    <property type="evidence" value="ECO:0007669"/>
    <property type="project" value="InterPro"/>
</dbReference>